<comment type="caution">
    <text evidence="2">The sequence shown here is derived from an EMBL/GenBank/DDBJ whole genome shotgun (WGS) entry which is preliminary data.</text>
</comment>
<feature type="compositionally biased region" description="Basic and acidic residues" evidence="1">
    <location>
        <begin position="242"/>
        <end position="280"/>
    </location>
</feature>
<name>A0ABU6TEJ0_9FABA</name>
<feature type="region of interest" description="Disordered" evidence="1">
    <location>
        <begin position="114"/>
        <end position="135"/>
    </location>
</feature>
<evidence type="ECO:0000313" key="2">
    <source>
        <dbReference type="EMBL" id="MED6146283.1"/>
    </source>
</evidence>
<feature type="compositionally biased region" description="Basic and acidic residues" evidence="1">
    <location>
        <begin position="114"/>
        <end position="123"/>
    </location>
</feature>
<keyword evidence="3" id="KW-1185">Reference proteome</keyword>
<organism evidence="2 3">
    <name type="scientific">Stylosanthes scabra</name>
    <dbReference type="NCBI Taxonomy" id="79078"/>
    <lineage>
        <taxon>Eukaryota</taxon>
        <taxon>Viridiplantae</taxon>
        <taxon>Streptophyta</taxon>
        <taxon>Embryophyta</taxon>
        <taxon>Tracheophyta</taxon>
        <taxon>Spermatophyta</taxon>
        <taxon>Magnoliopsida</taxon>
        <taxon>eudicotyledons</taxon>
        <taxon>Gunneridae</taxon>
        <taxon>Pentapetalae</taxon>
        <taxon>rosids</taxon>
        <taxon>fabids</taxon>
        <taxon>Fabales</taxon>
        <taxon>Fabaceae</taxon>
        <taxon>Papilionoideae</taxon>
        <taxon>50 kb inversion clade</taxon>
        <taxon>dalbergioids sensu lato</taxon>
        <taxon>Dalbergieae</taxon>
        <taxon>Pterocarpus clade</taxon>
        <taxon>Stylosanthes</taxon>
    </lineage>
</organism>
<reference evidence="2 3" key="1">
    <citation type="journal article" date="2023" name="Plants (Basel)">
        <title>Bridging the Gap: Combining Genomics and Transcriptomics Approaches to Understand Stylosanthes scabra, an Orphan Legume from the Brazilian Caatinga.</title>
        <authorList>
            <person name="Ferreira-Neto J.R.C."/>
            <person name="da Silva M.D."/>
            <person name="Binneck E."/>
            <person name="de Melo N.F."/>
            <person name="da Silva R.H."/>
            <person name="de Melo A.L.T.M."/>
            <person name="Pandolfi V."/>
            <person name="Bustamante F.O."/>
            <person name="Brasileiro-Vidal A.C."/>
            <person name="Benko-Iseppon A.M."/>
        </authorList>
    </citation>
    <scope>NUCLEOTIDE SEQUENCE [LARGE SCALE GENOMIC DNA]</scope>
    <source>
        <tissue evidence="2">Leaves</tissue>
    </source>
</reference>
<protein>
    <submittedName>
        <fullName evidence="2">Uncharacterized protein</fullName>
    </submittedName>
</protein>
<feature type="region of interest" description="Disordered" evidence="1">
    <location>
        <begin position="229"/>
        <end position="288"/>
    </location>
</feature>
<evidence type="ECO:0000256" key="1">
    <source>
        <dbReference type="SAM" id="MobiDB-lite"/>
    </source>
</evidence>
<dbReference type="EMBL" id="JASCZI010090769">
    <property type="protein sequence ID" value="MED6146283.1"/>
    <property type="molecule type" value="Genomic_DNA"/>
</dbReference>
<accession>A0ABU6TEJ0</accession>
<gene>
    <name evidence="2" type="ORF">PIB30_033108</name>
</gene>
<evidence type="ECO:0000313" key="3">
    <source>
        <dbReference type="Proteomes" id="UP001341840"/>
    </source>
</evidence>
<sequence>MPIYHDYHGDSKSSSISTWDQIQINLKFLLPTYQPILCDSPVVSSFLSDQKQPHICPEFQQSCDNINATLRKLIREEEENLYQESHAQIQQDLDPEVQPQIQPNKIRCEEIEKSDPEFAKSEYTETDSSIDNSMQESDQQIQAKSELKFRRINNYSTNEEEWNSAILQNLTEVNTDPEFSKSTKPKLNSKIQIRSQFRNRVDEDESDESNNYQGVFDWSVTVLVDRPPPEQPDLHLVTGSIAERRGRSLREEKVDSRVDGRQSHAGGRRSDKDERHREVGYDGTRSSAEVGASVREKWSLTTAASRTSSVSAKGGAKWRNGLARFCRISPIVAKPPPLLAAVFPWDREGACLEKAVRTAGCEGETETVEESIGFRVAGHNDSHSGLWSYDDCVLVVT</sequence>
<proteinExistence type="predicted"/>
<feature type="compositionally biased region" description="Polar residues" evidence="1">
    <location>
        <begin position="126"/>
        <end position="135"/>
    </location>
</feature>
<dbReference type="Proteomes" id="UP001341840">
    <property type="component" value="Unassembled WGS sequence"/>
</dbReference>